<keyword evidence="2" id="KW-1185">Reference proteome</keyword>
<evidence type="ECO:0000313" key="2">
    <source>
        <dbReference type="Proteomes" id="UP000256373"/>
    </source>
</evidence>
<dbReference type="EMBL" id="QNUL01000002">
    <property type="protein sequence ID" value="REA63556.1"/>
    <property type="molecule type" value="Genomic_DNA"/>
</dbReference>
<accession>A0A3D8YGR1</accession>
<gene>
    <name evidence="1" type="ORF">DSL64_03690</name>
</gene>
<name>A0A3D8YGR1_9BACT</name>
<dbReference type="AlphaFoldDB" id="A0A3D8YGR1"/>
<dbReference type="Proteomes" id="UP000256373">
    <property type="component" value="Unassembled WGS sequence"/>
</dbReference>
<evidence type="ECO:0000313" key="1">
    <source>
        <dbReference type="EMBL" id="REA63556.1"/>
    </source>
</evidence>
<organism evidence="1 2">
    <name type="scientific">Dyadobacter luteus</name>
    <dbReference type="NCBI Taxonomy" id="2259619"/>
    <lineage>
        <taxon>Bacteria</taxon>
        <taxon>Pseudomonadati</taxon>
        <taxon>Bacteroidota</taxon>
        <taxon>Cytophagia</taxon>
        <taxon>Cytophagales</taxon>
        <taxon>Spirosomataceae</taxon>
        <taxon>Dyadobacter</taxon>
    </lineage>
</organism>
<reference evidence="1 2" key="1">
    <citation type="submission" date="2018-07" db="EMBL/GenBank/DDBJ databases">
        <title>Dyadobacter roseus sp. nov., isolated from rose rhizosphere soil.</title>
        <authorList>
            <person name="Chen L."/>
        </authorList>
    </citation>
    <scope>NUCLEOTIDE SEQUENCE [LARGE SCALE GENOMIC DNA]</scope>
    <source>
        <strain evidence="1 2">RS19</strain>
    </source>
</reference>
<proteinExistence type="predicted"/>
<sequence>MYVANPSRPGHSQYIKKAVDCYDWRSEVNKLALKQQIPDPDTVKDLHLSYIHMTCMWLF</sequence>
<comment type="caution">
    <text evidence="1">The sequence shown here is derived from an EMBL/GenBank/DDBJ whole genome shotgun (WGS) entry which is preliminary data.</text>
</comment>
<protein>
    <submittedName>
        <fullName evidence="1">Uncharacterized protein</fullName>
    </submittedName>
</protein>